<dbReference type="Proteomes" id="UP000626148">
    <property type="component" value="Unassembled WGS sequence"/>
</dbReference>
<evidence type="ECO:0000313" key="2">
    <source>
        <dbReference type="Proteomes" id="UP000626148"/>
    </source>
</evidence>
<name>A0A918K230_9GAMM</name>
<dbReference type="Gene3D" id="3.30.830.10">
    <property type="entry name" value="Metalloenzyme, LuxS/M16 peptidase-like"/>
    <property type="match status" value="1"/>
</dbReference>
<keyword evidence="2" id="KW-1185">Reference proteome</keyword>
<sequence length="293" mass="33114">MFHFSRRTLWIIIYITIPLIFVLNQLGPDSDEAPSGPERLIWSLDRIEFQRDDHLWTVELPDSRTVRLTVIQDRIPAESMTLPDAEAIRTSRQGGRFLVTVVNPTDRRALETSVDFLQQWLPDGDRRDLVLSGPLTADLRAEARRLTAPLAGTGVDNQVAPQPALTRLTSPPMGSQRQLAFLLWVGVLQQRLSGYEPEVRWDHRGRPSEVLINQTLAPEALGPVTEAELEPVLAAYQSAAEQRERSGEQIHRYLVTTAVYGLPLDFLLTQPERLASITLTDVNEQRERTLSEL</sequence>
<organism evidence="1 2">
    <name type="scientific">Saccharospirillum salsuginis</name>
    <dbReference type="NCBI Taxonomy" id="418750"/>
    <lineage>
        <taxon>Bacteria</taxon>
        <taxon>Pseudomonadati</taxon>
        <taxon>Pseudomonadota</taxon>
        <taxon>Gammaproteobacteria</taxon>
        <taxon>Oceanospirillales</taxon>
        <taxon>Saccharospirillaceae</taxon>
        <taxon>Saccharospirillum</taxon>
    </lineage>
</organism>
<accession>A0A918K230</accession>
<proteinExistence type="predicted"/>
<dbReference type="EMBL" id="BMXR01000001">
    <property type="protein sequence ID" value="GGX42105.1"/>
    <property type="molecule type" value="Genomic_DNA"/>
</dbReference>
<dbReference type="GO" id="GO:0046872">
    <property type="term" value="F:metal ion binding"/>
    <property type="evidence" value="ECO:0007669"/>
    <property type="project" value="InterPro"/>
</dbReference>
<dbReference type="InterPro" id="IPR011249">
    <property type="entry name" value="Metalloenz_LuxS/M16"/>
</dbReference>
<reference evidence="1" key="1">
    <citation type="journal article" date="2014" name="Int. J. Syst. Evol. Microbiol.">
        <title>Complete genome sequence of Corynebacterium casei LMG S-19264T (=DSM 44701T), isolated from a smear-ripened cheese.</title>
        <authorList>
            <consortium name="US DOE Joint Genome Institute (JGI-PGF)"/>
            <person name="Walter F."/>
            <person name="Albersmeier A."/>
            <person name="Kalinowski J."/>
            <person name="Ruckert C."/>
        </authorList>
    </citation>
    <scope>NUCLEOTIDE SEQUENCE</scope>
    <source>
        <strain evidence="1">KCTC 22169</strain>
    </source>
</reference>
<evidence type="ECO:0000313" key="1">
    <source>
        <dbReference type="EMBL" id="GGX42105.1"/>
    </source>
</evidence>
<gene>
    <name evidence="1" type="ORF">GCM10007392_06310</name>
</gene>
<dbReference type="RefSeq" id="WP_189607014.1">
    <property type="nucleotide sequence ID" value="NZ_BMXR01000001.1"/>
</dbReference>
<comment type="caution">
    <text evidence="1">The sequence shown here is derived from an EMBL/GenBank/DDBJ whole genome shotgun (WGS) entry which is preliminary data.</text>
</comment>
<dbReference type="AlphaFoldDB" id="A0A918K230"/>
<protein>
    <submittedName>
        <fullName evidence="1">Uncharacterized protein</fullName>
    </submittedName>
</protein>
<reference evidence="1" key="2">
    <citation type="submission" date="2020-09" db="EMBL/GenBank/DDBJ databases">
        <authorList>
            <person name="Sun Q."/>
            <person name="Kim S."/>
        </authorList>
    </citation>
    <scope>NUCLEOTIDE SEQUENCE</scope>
    <source>
        <strain evidence="1">KCTC 22169</strain>
    </source>
</reference>
<dbReference type="SUPFAM" id="SSF63411">
    <property type="entry name" value="LuxS/MPP-like metallohydrolase"/>
    <property type="match status" value="1"/>
</dbReference>